<dbReference type="Gene3D" id="3.90.1150.10">
    <property type="entry name" value="Aspartate Aminotransferase, domain 1"/>
    <property type="match status" value="1"/>
</dbReference>
<dbReference type="SUPFAM" id="SSF53383">
    <property type="entry name" value="PLP-dependent transferases"/>
    <property type="match status" value="1"/>
</dbReference>
<evidence type="ECO:0000256" key="1">
    <source>
        <dbReference type="ARBA" id="ARBA00007441"/>
    </source>
</evidence>
<dbReference type="GO" id="GO:0030170">
    <property type="term" value="F:pyridoxal phosphate binding"/>
    <property type="evidence" value="ECO:0007669"/>
    <property type="project" value="InterPro"/>
</dbReference>
<proteinExistence type="inferred from homology"/>
<dbReference type="EMBL" id="JAQJZL010000016">
    <property type="protein sequence ID" value="KAJ6023361.1"/>
    <property type="molecule type" value="Genomic_DNA"/>
</dbReference>
<dbReference type="Proteomes" id="UP001219568">
    <property type="component" value="Unassembled WGS sequence"/>
</dbReference>
<dbReference type="InterPro" id="IPR004839">
    <property type="entry name" value="Aminotransferase_I/II_large"/>
</dbReference>
<dbReference type="InterPro" id="IPR015424">
    <property type="entry name" value="PyrdxlP-dep_Trfase"/>
</dbReference>
<dbReference type="Pfam" id="PF00155">
    <property type="entry name" value="Aminotran_1_2"/>
    <property type="match status" value="1"/>
</dbReference>
<sequence>MVRISAFAVERWMDLYENDAKHNLAETCCASISLNDLLSFSQKKDLVDYSQKQVYGAIRGSKALRANIANLYPQSVSAEGVLVTNGAIQANFLALYTNIGPKDHVICQYPTYQQLYSVPESFGAEVSLWRSNEEKGWGLDLEELKALIRQNTKLIILNNPQNPTGAILRREELQAIVDIAREHDILIHSDEVYRPLFHSLSQNEGTPPSILEFGYEKVISTGSMSKAFSLAGIRLGWIASPNPEIIEACASARDYTLISVGQIDDGVAAHALSSPCVENLLHRNLQLARQNLDALESFVNEFSWAVKWTRPQAGTTAFIKFVDREGRAIDDVVLCQRLQETTGVMLVPGSQCFGGGVDFHGFVRVGYVPEHEVMVDGLQALRKFMRGGYEKLSLA</sequence>
<keyword evidence="2" id="KW-0663">Pyridoxal phosphate</keyword>
<dbReference type="InterPro" id="IPR015421">
    <property type="entry name" value="PyrdxlP-dep_Trfase_major"/>
</dbReference>
<organism evidence="4 5">
    <name type="scientific">Penicillium canescens</name>
    <dbReference type="NCBI Taxonomy" id="5083"/>
    <lineage>
        <taxon>Eukaryota</taxon>
        <taxon>Fungi</taxon>
        <taxon>Dikarya</taxon>
        <taxon>Ascomycota</taxon>
        <taxon>Pezizomycotina</taxon>
        <taxon>Eurotiomycetes</taxon>
        <taxon>Eurotiomycetidae</taxon>
        <taxon>Eurotiales</taxon>
        <taxon>Aspergillaceae</taxon>
        <taxon>Penicillium</taxon>
    </lineage>
</organism>
<evidence type="ECO:0000259" key="3">
    <source>
        <dbReference type="Pfam" id="PF00155"/>
    </source>
</evidence>
<reference evidence="4" key="2">
    <citation type="submission" date="2023-01" db="EMBL/GenBank/DDBJ databases">
        <authorList>
            <person name="Petersen C."/>
        </authorList>
    </citation>
    <scope>NUCLEOTIDE SEQUENCE</scope>
    <source>
        <strain evidence="4">IBT 15450</strain>
    </source>
</reference>
<name>A0AAD6HZR3_PENCN</name>
<dbReference type="InterPro" id="IPR004838">
    <property type="entry name" value="NHTrfase_class1_PyrdxlP-BS"/>
</dbReference>
<reference evidence="4" key="1">
    <citation type="journal article" date="2023" name="IMA Fungus">
        <title>Comparative genomic study of the Penicillium genus elucidates a diverse pangenome and 15 lateral gene transfer events.</title>
        <authorList>
            <person name="Petersen C."/>
            <person name="Sorensen T."/>
            <person name="Nielsen M.R."/>
            <person name="Sondergaard T.E."/>
            <person name="Sorensen J.L."/>
            <person name="Fitzpatrick D.A."/>
            <person name="Frisvad J.C."/>
            <person name="Nielsen K.L."/>
        </authorList>
    </citation>
    <scope>NUCLEOTIDE SEQUENCE</scope>
    <source>
        <strain evidence="4">IBT 15450</strain>
    </source>
</reference>
<comment type="caution">
    <text evidence="4">The sequence shown here is derived from an EMBL/GenBank/DDBJ whole genome shotgun (WGS) entry which is preliminary data.</text>
</comment>
<dbReference type="AlphaFoldDB" id="A0AAD6HZR3"/>
<evidence type="ECO:0000313" key="4">
    <source>
        <dbReference type="EMBL" id="KAJ6023361.1"/>
    </source>
</evidence>
<dbReference type="InterPro" id="IPR015422">
    <property type="entry name" value="PyrdxlP-dep_Trfase_small"/>
</dbReference>
<accession>A0AAD6HZR3</accession>
<gene>
    <name evidence="4" type="ORF">N7460_013756</name>
</gene>
<protein>
    <recommendedName>
        <fullName evidence="3">Aminotransferase class I/classII large domain-containing protein</fullName>
    </recommendedName>
</protein>
<feature type="domain" description="Aminotransferase class I/classII large" evidence="3">
    <location>
        <begin position="46"/>
        <end position="367"/>
    </location>
</feature>
<keyword evidence="5" id="KW-1185">Reference proteome</keyword>
<dbReference type="PANTHER" id="PTHR43510">
    <property type="entry name" value="AMINOTRANSFERASE FUNCTION, HYPOTHETICAL (EUROFUNG)"/>
    <property type="match status" value="1"/>
</dbReference>
<evidence type="ECO:0000313" key="5">
    <source>
        <dbReference type="Proteomes" id="UP001219568"/>
    </source>
</evidence>
<dbReference type="Gene3D" id="3.40.640.10">
    <property type="entry name" value="Type I PLP-dependent aspartate aminotransferase-like (Major domain)"/>
    <property type="match status" value="1"/>
</dbReference>
<dbReference type="GO" id="GO:0003824">
    <property type="term" value="F:catalytic activity"/>
    <property type="evidence" value="ECO:0007669"/>
    <property type="project" value="InterPro"/>
</dbReference>
<dbReference type="PANTHER" id="PTHR43510:SF1">
    <property type="entry name" value="AMINOTRANSFERASE FUNCTION, HYPOTHETICAL (EUROFUNG)"/>
    <property type="match status" value="1"/>
</dbReference>
<evidence type="ECO:0000256" key="2">
    <source>
        <dbReference type="ARBA" id="ARBA00022898"/>
    </source>
</evidence>
<dbReference type="PROSITE" id="PS00105">
    <property type="entry name" value="AA_TRANSFER_CLASS_1"/>
    <property type="match status" value="1"/>
</dbReference>
<dbReference type="CDD" id="cd00609">
    <property type="entry name" value="AAT_like"/>
    <property type="match status" value="1"/>
</dbReference>
<comment type="similarity">
    <text evidence="1">Belongs to the class-I pyridoxal-phosphate-dependent aminotransferase family.</text>
</comment>